<feature type="compositionally biased region" description="Polar residues" evidence="1">
    <location>
        <begin position="545"/>
        <end position="560"/>
    </location>
</feature>
<reference evidence="4" key="2">
    <citation type="submission" date="2025-08" db="UniProtKB">
        <authorList>
            <consortium name="Ensembl"/>
        </authorList>
    </citation>
    <scope>IDENTIFICATION</scope>
</reference>
<evidence type="ECO:0000256" key="1">
    <source>
        <dbReference type="SAM" id="MobiDB-lite"/>
    </source>
</evidence>
<evidence type="ECO:0000313" key="4">
    <source>
        <dbReference type="Ensembl" id="ENSPEMP00000013270.2"/>
    </source>
</evidence>
<feature type="signal peptide" evidence="2">
    <location>
        <begin position="1"/>
        <end position="27"/>
    </location>
</feature>
<organism evidence="4 5">
    <name type="scientific">Peromyscus maniculatus bairdii</name>
    <name type="common">Prairie deer mouse</name>
    <dbReference type="NCBI Taxonomy" id="230844"/>
    <lineage>
        <taxon>Eukaryota</taxon>
        <taxon>Metazoa</taxon>
        <taxon>Chordata</taxon>
        <taxon>Craniata</taxon>
        <taxon>Vertebrata</taxon>
        <taxon>Euteleostomi</taxon>
        <taxon>Mammalia</taxon>
        <taxon>Eutheria</taxon>
        <taxon>Euarchontoglires</taxon>
        <taxon>Glires</taxon>
        <taxon>Rodentia</taxon>
        <taxon>Myomorpha</taxon>
        <taxon>Muroidea</taxon>
        <taxon>Cricetidae</taxon>
        <taxon>Neotominae</taxon>
        <taxon>Peromyscus</taxon>
    </lineage>
</organism>
<feature type="region of interest" description="Disordered" evidence="1">
    <location>
        <begin position="468"/>
        <end position="498"/>
    </location>
</feature>
<dbReference type="GeneTree" id="ENSGT00390000003592"/>
<feature type="compositionally biased region" description="Polar residues" evidence="1">
    <location>
        <begin position="592"/>
        <end position="605"/>
    </location>
</feature>
<keyword evidence="2" id="KW-0732">Signal</keyword>
<reference evidence="4" key="3">
    <citation type="submission" date="2025-09" db="UniProtKB">
        <authorList>
            <consortium name="Ensembl"/>
        </authorList>
    </citation>
    <scope>IDENTIFICATION</scope>
</reference>
<keyword evidence="5" id="KW-1185">Reference proteome</keyword>
<dbReference type="AlphaFoldDB" id="A0A8C8TLV3"/>
<sequence>QLLRRLLRHLCSVCRCCLLSVLQVSRPLPPRMDGGQTPWLLSLRGELVASLEDASLMGLDVDIGASTVTIQSPRQELLQRQEVWNTSLELLPLWLVSGSYAYSLKAACPLASSQPGAEISVHIPKQRLGLVRRGSRVEESLSPRFLRVHQSDTFTVTEDRDFLVVSIPAPLLLQDQPCPEARDSPGTQAFYRIDLSLAFAEMVSPVHWTVENFFQCVGSREESLVSTATPGTALPTLSPGWETAAAEAPSAASPQFQISRMAALDEPLWRFLDQGVPFTQTTRPEGGGWVSTASPFPATVQEHHGLQTPPKKADLIPHPQTPATLSLEHTEASQAAPRPSQWVFLSRTSMTTHSPSEVPSPLWPSWRSDGPQMLLGSEPSVPLTEVPRAMMAGQDPTQPSGSPFPLGKLSRETVKSTESVDPTRREPAHISEEFPPLTRPFVSSLAEEGLIFHHASRRPQELLPTIKAEGPLQNDRDPSGEGARGYLDPSTSEPSQGMEGMGLIILSGTDVTFTSPRGRQPDASDHLVTPSPELSGRHRVGPAVPQTTLARDLLASTSEKPATPSEGGTDRTLQLESAPIWPEGWHEPWAGHTTSPLPQHTQSLLAPTETILPHSSEPWTPLSNGQESMEARLAPTPDSHQLPEL</sequence>
<reference evidence="4 5" key="1">
    <citation type="submission" date="2018-10" db="EMBL/GenBank/DDBJ databases">
        <title>Improved assembly of the deer mouse Peromyscus maniculatus genome.</title>
        <authorList>
            <person name="Lassance J.-M."/>
            <person name="Hoekstra H.E."/>
        </authorList>
    </citation>
    <scope>NUCLEOTIDE SEQUENCE [LARGE SCALE GENOMIC DNA]</scope>
</reference>
<dbReference type="Proteomes" id="UP000694547">
    <property type="component" value="Chromosome 2"/>
</dbReference>
<feature type="chain" id="PRO_5034829037" evidence="2">
    <location>
        <begin position="28"/>
        <end position="645"/>
    </location>
</feature>
<dbReference type="Pfam" id="PF15094">
    <property type="entry name" value="DUF4556"/>
    <property type="match status" value="1"/>
</dbReference>
<dbReference type="InterPro" id="IPR027956">
    <property type="entry name" value="CIROZ"/>
</dbReference>
<feature type="domain" description="CIROZ beta" evidence="3">
    <location>
        <begin position="112"/>
        <end position="216"/>
    </location>
</feature>
<dbReference type="InterPro" id="IPR049521">
    <property type="entry name" value="CIROZ_b"/>
</dbReference>
<evidence type="ECO:0000259" key="3">
    <source>
        <dbReference type="Pfam" id="PF15094"/>
    </source>
</evidence>
<evidence type="ECO:0000313" key="5">
    <source>
        <dbReference type="Proteomes" id="UP000694547"/>
    </source>
</evidence>
<dbReference type="PANTHER" id="PTHR38653:SF1">
    <property type="entry name" value="GENE 572-RELATED"/>
    <property type="match status" value="1"/>
</dbReference>
<dbReference type="Ensembl" id="ENSPEMT00000017501.2">
    <property type="protein sequence ID" value="ENSPEMP00000013270.2"/>
    <property type="gene ID" value="ENSPEMG00000013358.2"/>
</dbReference>
<feature type="compositionally biased region" description="Polar residues" evidence="1">
    <location>
        <begin position="617"/>
        <end position="627"/>
    </location>
</feature>
<feature type="region of interest" description="Disordered" evidence="1">
    <location>
        <begin position="392"/>
        <end position="428"/>
    </location>
</feature>
<proteinExistence type="predicted"/>
<name>A0A8C8TLV3_PERMB</name>
<dbReference type="PANTHER" id="PTHR38653">
    <property type="entry name" value="GENE 572-RELATED"/>
    <property type="match status" value="1"/>
</dbReference>
<accession>A0A8C8TLV3</accession>
<feature type="region of interest" description="Disordered" evidence="1">
    <location>
        <begin position="514"/>
        <end position="645"/>
    </location>
</feature>
<evidence type="ECO:0000256" key="2">
    <source>
        <dbReference type="SAM" id="SignalP"/>
    </source>
</evidence>
<protein>
    <submittedName>
        <fullName evidence="4">Predicted gene 572</fullName>
    </submittedName>
</protein>